<dbReference type="AlphaFoldDB" id="A0A640UTQ3"/>
<feature type="region of interest" description="Disordered" evidence="1">
    <location>
        <begin position="1"/>
        <end position="46"/>
    </location>
</feature>
<feature type="compositionally biased region" description="Gly residues" evidence="1">
    <location>
        <begin position="31"/>
        <end position="41"/>
    </location>
</feature>
<dbReference type="Proteomes" id="UP000431826">
    <property type="component" value="Unassembled WGS sequence"/>
</dbReference>
<name>A0A640UTQ3_9ACTN</name>
<evidence type="ECO:0000313" key="3">
    <source>
        <dbReference type="Proteomes" id="UP000431826"/>
    </source>
</evidence>
<organism evidence="2 3">
    <name type="scientific">Streptomyces tubercidicus</name>
    <dbReference type="NCBI Taxonomy" id="47759"/>
    <lineage>
        <taxon>Bacteria</taxon>
        <taxon>Bacillati</taxon>
        <taxon>Actinomycetota</taxon>
        <taxon>Actinomycetes</taxon>
        <taxon>Kitasatosporales</taxon>
        <taxon>Streptomycetaceae</taxon>
        <taxon>Streptomyces</taxon>
    </lineage>
</organism>
<keyword evidence="3" id="KW-1185">Reference proteome</keyword>
<reference evidence="2 3" key="1">
    <citation type="submission" date="2019-12" db="EMBL/GenBank/DDBJ databases">
        <title>Whole genome shotgun sequence of Streptomyces tubercidicus NBRC 13090.</title>
        <authorList>
            <person name="Ichikawa N."/>
            <person name="Kimura A."/>
            <person name="Kitahashi Y."/>
            <person name="Komaki H."/>
            <person name="Tamura T."/>
        </authorList>
    </citation>
    <scope>NUCLEOTIDE SEQUENCE [LARGE SCALE GENOMIC DNA]</scope>
    <source>
        <strain evidence="2 3">NBRC 13090</strain>
    </source>
</reference>
<accession>A0A640UTQ3</accession>
<proteinExistence type="predicted"/>
<protein>
    <submittedName>
        <fullName evidence="2">Uncharacterized protein</fullName>
    </submittedName>
</protein>
<evidence type="ECO:0000313" key="2">
    <source>
        <dbReference type="EMBL" id="GFE39189.1"/>
    </source>
</evidence>
<evidence type="ECO:0000256" key="1">
    <source>
        <dbReference type="SAM" id="MobiDB-lite"/>
    </source>
</evidence>
<gene>
    <name evidence="2" type="ORF">Stube_38620</name>
</gene>
<comment type="caution">
    <text evidence="2">The sequence shown here is derived from an EMBL/GenBank/DDBJ whole genome shotgun (WGS) entry which is preliminary data.</text>
</comment>
<sequence length="109" mass="11535">MPRAGDPEPIGNSGGNRPSADVSEHVRQGGVTSGNGPGAGYGRYAVTQRTGPGFATVGSARKNQHAYGRFDSPRRRRGDAARGRALGGSWLWRVSFTPHGEVAGKWWSS</sequence>
<dbReference type="EMBL" id="BLIR01000001">
    <property type="protein sequence ID" value="GFE39189.1"/>
    <property type="molecule type" value="Genomic_DNA"/>
</dbReference>